<feature type="region of interest" description="Disordered" evidence="1">
    <location>
        <begin position="132"/>
        <end position="152"/>
    </location>
</feature>
<name>A0ABW5HW52_9PSEU</name>
<accession>A0ABW5HW52</accession>
<comment type="caution">
    <text evidence="2">The sequence shown here is derived from an EMBL/GenBank/DDBJ whole genome shotgun (WGS) entry which is preliminary data.</text>
</comment>
<feature type="region of interest" description="Disordered" evidence="1">
    <location>
        <begin position="196"/>
        <end position="358"/>
    </location>
</feature>
<dbReference type="InterPro" id="IPR010310">
    <property type="entry name" value="T7SS_ESAT-6-like"/>
</dbReference>
<reference evidence="3" key="1">
    <citation type="journal article" date="2019" name="Int. J. Syst. Evol. Microbiol.">
        <title>The Global Catalogue of Microorganisms (GCM) 10K type strain sequencing project: providing services to taxonomists for standard genome sequencing and annotation.</title>
        <authorList>
            <consortium name="The Broad Institute Genomics Platform"/>
            <consortium name="The Broad Institute Genome Sequencing Center for Infectious Disease"/>
            <person name="Wu L."/>
            <person name="Ma J."/>
        </authorList>
    </citation>
    <scope>NUCLEOTIDE SEQUENCE [LARGE SCALE GENOMIC DNA]</scope>
    <source>
        <strain evidence="3">CGMCC 4.7638</strain>
    </source>
</reference>
<proteinExistence type="predicted"/>
<dbReference type="Gene3D" id="1.10.287.1060">
    <property type="entry name" value="ESAT-6-like"/>
    <property type="match status" value="1"/>
</dbReference>
<organism evidence="2 3">
    <name type="scientific">Amycolatopsis albidoflavus</name>
    <dbReference type="NCBI Taxonomy" id="102226"/>
    <lineage>
        <taxon>Bacteria</taxon>
        <taxon>Bacillati</taxon>
        <taxon>Actinomycetota</taxon>
        <taxon>Actinomycetes</taxon>
        <taxon>Pseudonocardiales</taxon>
        <taxon>Pseudonocardiaceae</taxon>
        <taxon>Amycolatopsis</taxon>
    </lineage>
</organism>
<dbReference type="Pfam" id="PF06013">
    <property type="entry name" value="WXG100"/>
    <property type="match status" value="1"/>
</dbReference>
<sequence length="358" mass="36494">MTEPSLAYVTELARELGVPDPVAAYYQPLTGRWEELDAEAESLRAAARTAARVSKDLAEDLGRIDASWSGPDADAFVAYLGEIRAASEGAEDALDALAGSLDQLTESLRKIAGAAEEVLVDAADLLSESAMLPSGGASRARSQMRETEQSLKSLHEAAEDVLREFGRLCSGVDAPAGSPSSIELRHHYPAEQFRLHDADGPASTPAGAAAGTSPSADAAAGESTVASAASAASVESSSDDSVSPSAAEESHHGKETAADPRLEQGQAGIPPVEPVAPAPQAAAANQGSGTSMMPMMGFAGMGGGGGGGGSSQHKPRQRTAAKTSEIFGEPAQVTPPVIGQDPPARRPEKDGKPPKPGK</sequence>
<dbReference type="Proteomes" id="UP001597542">
    <property type="component" value="Unassembled WGS sequence"/>
</dbReference>
<feature type="compositionally biased region" description="Basic and acidic residues" evidence="1">
    <location>
        <begin position="143"/>
        <end position="152"/>
    </location>
</feature>
<gene>
    <name evidence="2" type="ORF">ACFSUT_12385</name>
</gene>
<evidence type="ECO:0000313" key="3">
    <source>
        <dbReference type="Proteomes" id="UP001597542"/>
    </source>
</evidence>
<protein>
    <submittedName>
        <fullName evidence="2">WXG100 family type VII secretion target</fullName>
    </submittedName>
</protein>
<feature type="compositionally biased region" description="Basic and acidic residues" evidence="1">
    <location>
        <begin position="343"/>
        <end position="358"/>
    </location>
</feature>
<dbReference type="EMBL" id="JBHUKQ010000009">
    <property type="protein sequence ID" value="MFD2481078.1"/>
    <property type="molecule type" value="Genomic_DNA"/>
</dbReference>
<evidence type="ECO:0000313" key="2">
    <source>
        <dbReference type="EMBL" id="MFD2481078.1"/>
    </source>
</evidence>
<evidence type="ECO:0000256" key="1">
    <source>
        <dbReference type="SAM" id="MobiDB-lite"/>
    </source>
</evidence>
<dbReference type="SUPFAM" id="SSF140453">
    <property type="entry name" value="EsxAB dimer-like"/>
    <property type="match status" value="1"/>
</dbReference>
<feature type="compositionally biased region" description="Basic and acidic residues" evidence="1">
    <location>
        <begin position="248"/>
        <end position="262"/>
    </location>
</feature>
<feature type="compositionally biased region" description="Low complexity" evidence="1">
    <location>
        <begin position="200"/>
        <end position="247"/>
    </location>
</feature>
<feature type="compositionally biased region" description="Gly residues" evidence="1">
    <location>
        <begin position="299"/>
        <end position="310"/>
    </location>
</feature>
<dbReference type="RefSeq" id="WP_344270250.1">
    <property type="nucleotide sequence ID" value="NZ_BAAAHV010000008.1"/>
</dbReference>
<keyword evidence="3" id="KW-1185">Reference proteome</keyword>
<dbReference type="InterPro" id="IPR036689">
    <property type="entry name" value="ESAT-6-like_sf"/>
</dbReference>